<accession>A0A8D8R7K6</accession>
<dbReference type="EMBL" id="HBUF01131802">
    <property type="protein sequence ID" value="CAG6644340.1"/>
    <property type="molecule type" value="Transcribed_RNA"/>
</dbReference>
<sequence>MSNQRNILIFFLCLYTKEQDILLSLFVNKRIRSFIFVCKQVEKGSISFFLSIINSNKHKTDQDLSSCSLFVNKMTRIIFLLSALINTKPLYKQEIRMVANKRTSICLQTREIR</sequence>
<proteinExistence type="predicted"/>
<reference evidence="1" key="1">
    <citation type="submission" date="2021-05" db="EMBL/GenBank/DDBJ databases">
        <authorList>
            <person name="Alioto T."/>
            <person name="Alioto T."/>
            <person name="Gomez Garrido J."/>
        </authorList>
    </citation>
    <scope>NUCLEOTIDE SEQUENCE</scope>
</reference>
<dbReference type="AlphaFoldDB" id="A0A8D8R7K6"/>
<name>A0A8D8R7K6_9HEMI</name>
<evidence type="ECO:0000313" key="1">
    <source>
        <dbReference type="EMBL" id="CAG6644340.1"/>
    </source>
</evidence>
<organism evidence="1">
    <name type="scientific">Cacopsylla melanoneura</name>
    <dbReference type="NCBI Taxonomy" id="428564"/>
    <lineage>
        <taxon>Eukaryota</taxon>
        <taxon>Metazoa</taxon>
        <taxon>Ecdysozoa</taxon>
        <taxon>Arthropoda</taxon>
        <taxon>Hexapoda</taxon>
        <taxon>Insecta</taxon>
        <taxon>Pterygota</taxon>
        <taxon>Neoptera</taxon>
        <taxon>Paraneoptera</taxon>
        <taxon>Hemiptera</taxon>
        <taxon>Sternorrhyncha</taxon>
        <taxon>Psylloidea</taxon>
        <taxon>Psyllidae</taxon>
        <taxon>Psyllinae</taxon>
        <taxon>Cacopsylla</taxon>
    </lineage>
</organism>
<protein>
    <submittedName>
        <fullName evidence="1">Uncharacterized protein</fullName>
    </submittedName>
</protein>